<reference evidence="1" key="1">
    <citation type="submission" date="2007-03" db="EMBL/GenBank/DDBJ databases">
        <title>Annotation of Culex pipiens quinquefasciatus.</title>
        <authorList>
            <consortium name="The Broad Institute Genome Sequencing Platform"/>
            <person name="Atkinson P.W."/>
            <person name="Hemingway J."/>
            <person name="Christensen B.M."/>
            <person name="Higgs S."/>
            <person name="Kodira C."/>
            <person name="Hannick L."/>
            <person name="Megy K."/>
            <person name="O'Leary S."/>
            <person name="Pearson M."/>
            <person name="Haas B.J."/>
            <person name="Mauceli E."/>
            <person name="Wortman J.R."/>
            <person name="Lee N.H."/>
            <person name="Guigo R."/>
            <person name="Stanke M."/>
            <person name="Alvarado L."/>
            <person name="Amedeo P."/>
            <person name="Antoine C.H."/>
            <person name="Arensburger P."/>
            <person name="Bidwell S.L."/>
            <person name="Crawford M."/>
            <person name="Camaro F."/>
            <person name="Devon K."/>
            <person name="Engels R."/>
            <person name="Hammond M."/>
            <person name="Howarth C."/>
            <person name="Koehrsen M."/>
            <person name="Lawson D."/>
            <person name="Montgomery P."/>
            <person name="Nene V."/>
            <person name="Nusbaum C."/>
            <person name="Puiu D."/>
            <person name="Romero-Severson J."/>
            <person name="Severson D.W."/>
            <person name="Shumway M."/>
            <person name="Sisk P."/>
            <person name="Stolte C."/>
            <person name="Zeng Q."/>
            <person name="Eisenstadt E."/>
            <person name="Fraser-Liggett C."/>
            <person name="Strausberg R."/>
            <person name="Galagan J."/>
            <person name="Birren B."/>
            <person name="Collins F.H."/>
        </authorList>
    </citation>
    <scope>NUCLEOTIDE SEQUENCE [LARGE SCALE GENOMIC DNA]</scope>
    <source>
        <strain evidence="1">JHB</strain>
    </source>
</reference>
<reference evidence="2" key="2">
    <citation type="submission" date="2021-02" db="UniProtKB">
        <authorList>
            <consortium name="EnsemblMetazoa"/>
        </authorList>
    </citation>
    <scope>IDENTIFICATION</scope>
    <source>
        <strain evidence="2">JHB</strain>
    </source>
</reference>
<gene>
    <name evidence="2" type="primary">6041900</name>
    <name evidence="1" type="ORF">CpipJ_CPIJ009422</name>
</gene>
<evidence type="ECO:0000313" key="2">
    <source>
        <dbReference type="EnsemblMetazoa" id="CPIJ009422-PA"/>
    </source>
</evidence>
<dbReference type="KEGG" id="cqu:CpipJ_CPIJ009422"/>
<evidence type="ECO:0000313" key="1">
    <source>
        <dbReference type="EMBL" id="EDS33037.1"/>
    </source>
</evidence>
<dbReference type="AlphaFoldDB" id="B0WQV7"/>
<accession>B0WQV7</accession>
<dbReference type="EnsemblMetazoa" id="CPIJ009422-RA">
    <property type="protein sequence ID" value="CPIJ009422-PA"/>
    <property type="gene ID" value="CPIJ009422"/>
</dbReference>
<dbReference type="InParanoid" id="B0WQV7"/>
<dbReference type="Proteomes" id="UP000002320">
    <property type="component" value="Unassembled WGS sequence"/>
</dbReference>
<evidence type="ECO:0000313" key="3">
    <source>
        <dbReference type="Proteomes" id="UP000002320"/>
    </source>
</evidence>
<protein>
    <submittedName>
        <fullName evidence="1 2">Uncharacterized protein</fullName>
    </submittedName>
</protein>
<dbReference type="HOGENOM" id="CLU_2833701_0_0_1"/>
<dbReference type="VEuPathDB" id="VectorBase:CPIJ009422"/>
<organism>
    <name type="scientific">Culex quinquefasciatus</name>
    <name type="common">Southern house mosquito</name>
    <name type="synonym">Culex pungens</name>
    <dbReference type="NCBI Taxonomy" id="7176"/>
    <lineage>
        <taxon>Eukaryota</taxon>
        <taxon>Metazoa</taxon>
        <taxon>Ecdysozoa</taxon>
        <taxon>Arthropoda</taxon>
        <taxon>Hexapoda</taxon>
        <taxon>Insecta</taxon>
        <taxon>Pterygota</taxon>
        <taxon>Neoptera</taxon>
        <taxon>Endopterygota</taxon>
        <taxon>Diptera</taxon>
        <taxon>Nematocera</taxon>
        <taxon>Culicoidea</taxon>
        <taxon>Culicidae</taxon>
        <taxon>Culicinae</taxon>
        <taxon>Culicini</taxon>
        <taxon>Culex</taxon>
        <taxon>Culex</taxon>
    </lineage>
</organism>
<keyword evidence="3" id="KW-1185">Reference proteome</keyword>
<proteinExistence type="predicted"/>
<name>B0WQV7_CULQU</name>
<dbReference type="EMBL" id="DS232046">
    <property type="protein sequence ID" value="EDS33037.1"/>
    <property type="molecule type" value="Genomic_DNA"/>
</dbReference>
<sequence length="66" mass="7118">MAGHSASDELRTFQIPADFWAPPPVLSRRHVSTDHVAALCPRPPAARACPGFEPSFSGSGDRTNSW</sequence>